<name>A0A0F9HI25_9ZZZZ</name>
<organism evidence="1">
    <name type="scientific">marine sediment metagenome</name>
    <dbReference type="NCBI Taxonomy" id="412755"/>
    <lineage>
        <taxon>unclassified sequences</taxon>
        <taxon>metagenomes</taxon>
        <taxon>ecological metagenomes</taxon>
    </lineage>
</organism>
<comment type="caution">
    <text evidence="1">The sequence shown here is derived from an EMBL/GenBank/DDBJ whole genome shotgun (WGS) entry which is preliminary data.</text>
</comment>
<reference evidence="1" key="1">
    <citation type="journal article" date="2015" name="Nature">
        <title>Complex archaea that bridge the gap between prokaryotes and eukaryotes.</title>
        <authorList>
            <person name="Spang A."/>
            <person name="Saw J.H."/>
            <person name="Jorgensen S.L."/>
            <person name="Zaremba-Niedzwiedzka K."/>
            <person name="Martijn J."/>
            <person name="Lind A.E."/>
            <person name="van Eijk R."/>
            <person name="Schleper C."/>
            <person name="Guy L."/>
            <person name="Ettema T.J."/>
        </authorList>
    </citation>
    <scope>NUCLEOTIDE SEQUENCE</scope>
</reference>
<protein>
    <submittedName>
        <fullName evidence="1">Uncharacterized protein</fullName>
    </submittedName>
</protein>
<feature type="non-terminal residue" evidence="1">
    <location>
        <position position="33"/>
    </location>
</feature>
<dbReference type="EMBL" id="LAZR01015059">
    <property type="protein sequence ID" value="KKM14817.1"/>
    <property type="molecule type" value="Genomic_DNA"/>
</dbReference>
<evidence type="ECO:0000313" key="1">
    <source>
        <dbReference type="EMBL" id="KKM14817.1"/>
    </source>
</evidence>
<sequence length="33" mass="3718">MKTIEELLKMEELAAEEFRQIALPCRVADPVGS</sequence>
<gene>
    <name evidence="1" type="ORF">LCGC14_1702340</name>
</gene>
<proteinExistence type="predicted"/>
<accession>A0A0F9HI25</accession>
<dbReference type="AlphaFoldDB" id="A0A0F9HI25"/>